<keyword evidence="2" id="KW-1185">Reference proteome</keyword>
<comment type="caution">
    <text evidence="1">The sequence shown here is derived from an EMBL/GenBank/DDBJ whole genome shotgun (WGS) entry which is preliminary data.</text>
</comment>
<protein>
    <submittedName>
        <fullName evidence="1">Uncharacterized protein</fullName>
    </submittedName>
</protein>
<evidence type="ECO:0000313" key="2">
    <source>
        <dbReference type="Proteomes" id="UP001589647"/>
    </source>
</evidence>
<reference evidence="1 2" key="1">
    <citation type="submission" date="2024-09" db="EMBL/GenBank/DDBJ databases">
        <authorList>
            <person name="Sun Q."/>
            <person name="Mori K."/>
        </authorList>
    </citation>
    <scope>NUCLEOTIDE SEQUENCE [LARGE SCALE GENOMIC DNA]</scope>
    <source>
        <strain evidence="1 2">CCM 3426</strain>
    </source>
</reference>
<name>A0ABV5IPG3_9ACTN</name>
<sequence>MATNQEIHVTSSTISKTRQRVDSELKTGMISFVKGLMPLTAVDGLGFGVLGNMIIGSTYEGVRGRAEGLMTDAEDALDGWCDGLTVCERNWRAAEDASIIQYRS</sequence>
<accession>A0ABV5IPG3</accession>
<evidence type="ECO:0000313" key="1">
    <source>
        <dbReference type="EMBL" id="MFB9206432.1"/>
    </source>
</evidence>
<proteinExistence type="predicted"/>
<dbReference type="Proteomes" id="UP001589647">
    <property type="component" value="Unassembled WGS sequence"/>
</dbReference>
<gene>
    <name evidence="1" type="ORF">ACFFV7_34910</name>
</gene>
<dbReference type="RefSeq" id="WP_189651098.1">
    <property type="nucleotide sequence ID" value="NZ_BMRC01000017.1"/>
</dbReference>
<dbReference type="EMBL" id="JBHMEI010000037">
    <property type="protein sequence ID" value="MFB9206432.1"/>
    <property type="molecule type" value="Genomic_DNA"/>
</dbReference>
<organism evidence="1 2">
    <name type="scientific">Nonomuraea spiralis</name>
    <dbReference type="NCBI Taxonomy" id="46182"/>
    <lineage>
        <taxon>Bacteria</taxon>
        <taxon>Bacillati</taxon>
        <taxon>Actinomycetota</taxon>
        <taxon>Actinomycetes</taxon>
        <taxon>Streptosporangiales</taxon>
        <taxon>Streptosporangiaceae</taxon>
        <taxon>Nonomuraea</taxon>
    </lineage>
</organism>